<dbReference type="AlphaFoldDB" id="A0A2N5UVY9"/>
<evidence type="ECO:0000313" key="2">
    <source>
        <dbReference type="EMBL" id="PLW41925.1"/>
    </source>
</evidence>
<feature type="transmembrane region" description="Helical" evidence="1">
    <location>
        <begin position="239"/>
        <end position="259"/>
    </location>
</feature>
<sequence>MSWAHEILIDLKRAIGQLDTWLASPKILDLSNPENRLAMVSIALPLPSKLQVLRSELQLRLTHHQQLIKHWMCDVDWLWDRTRNLHTKSTHPWFDTMADLRERYHENSINSIDNAMELLGFDSNPPDEVEGELGAGAFVSGPAESNPPDRLRRALGADISVPVHLVSPAHMTRRSELLSRSPGAYQAIQSDSKHIFRVSFLSYLPSLPSVFSTLLIPPTNKNLLPTPLVNFPMPSPLPVMIPIFYVYTIALFLMALLNLNQVQAPMVSADPDHPDWAGRLKRVVTLQKEDTDEGCCGGCGCGCTIS</sequence>
<dbReference type="Proteomes" id="UP000235392">
    <property type="component" value="Unassembled WGS sequence"/>
</dbReference>
<reference evidence="2 3" key="1">
    <citation type="submission" date="2017-11" db="EMBL/GenBank/DDBJ databases">
        <title>De novo assembly and phasing of dikaryotic genomes from two isolates of Puccinia coronata f. sp. avenae, the causal agent of oat crown rust.</title>
        <authorList>
            <person name="Miller M.E."/>
            <person name="Zhang Y."/>
            <person name="Omidvar V."/>
            <person name="Sperschneider J."/>
            <person name="Schwessinger B."/>
            <person name="Raley C."/>
            <person name="Palmer J.M."/>
            <person name="Garnica D."/>
            <person name="Upadhyaya N."/>
            <person name="Rathjen J."/>
            <person name="Taylor J.M."/>
            <person name="Park R.F."/>
            <person name="Dodds P.N."/>
            <person name="Hirsch C.D."/>
            <person name="Kianian S.F."/>
            <person name="Figueroa M."/>
        </authorList>
    </citation>
    <scope>NUCLEOTIDE SEQUENCE [LARGE SCALE GENOMIC DNA]</scope>
    <source>
        <strain evidence="2">12SD80</strain>
    </source>
</reference>
<gene>
    <name evidence="2" type="ORF">PCASD_12821</name>
</gene>
<feature type="transmembrane region" description="Helical" evidence="1">
    <location>
        <begin position="200"/>
        <end position="219"/>
    </location>
</feature>
<keyword evidence="1" id="KW-0812">Transmembrane</keyword>
<accession>A0A2N5UVY9</accession>
<keyword evidence="1" id="KW-0472">Membrane</keyword>
<proteinExistence type="predicted"/>
<dbReference type="EMBL" id="PGCI01000084">
    <property type="protein sequence ID" value="PLW41925.1"/>
    <property type="molecule type" value="Genomic_DNA"/>
</dbReference>
<evidence type="ECO:0000313" key="3">
    <source>
        <dbReference type="Proteomes" id="UP000235392"/>
    </source>
</evidence>
<comment type="caution">
    <text evidence="2">The sequence shown here is derived from an EMBL/GenBank/DDBJ whole genome shotgun (WGS) entry which is preliminary data.</text>
</comment>
<name>A0A2N5UVY9_9BASI</name>
<organism evidence="2 3">
    <name type="scientific">Puccinia coronata f. sp. avenae</name>
    <dbReference type="NCBI Taxonomy" id="200324"/>
    <lineage>
        <taxon>Eukaryota</taxon>
        <taxon>Fungi</taxon>
        <taxon>Dikarya</taxon>
        <taxon>Basidiomycota</taxon>
        <taxon>Pucciniomycotina</taxon>
        <taxon>Pucciniomycetes</taxon>
        <taxon>Pucciniales</taxon>
        <taxon>Pucciniaceae</taxon>
        <taxon>Puccinia</taxon>
    </lineage>
</organism>
<protein>
    <submittedName>
        <fullName evidence="2">Uncharacterized protein</fullName>
    </submittedName>
</protein>
<keyword evidence="1" id="KW-1133">Transmembrane helix</keyword>
<evidence type="ECO:0000256" key="1">
    <source>
        <dbReference type="SAM" id="Phobius"/>
    </source>
</evidence>